<dbReference type="Proteomes" id="UP000579153">
    <property type="component" value="Unassembled WGS sequence"/>
</dbReference>
<evidence type="ECO:0000313" key="3">
    <source>
        <dbReference type="Proteomes" id="UP000579153"/>
    </source>
</evidence>
<evidence type="ECO:0000256" key="1">
    <source>
        <dbReference type="SAM" id="MobiDB-lite"/>
    </source>
</evidence>
<dbReference type="AlphaFoldDB" id="A0A7W9LG81"/>
<dbReference type="RefSeq" id="WP_185075698.1">
    <property type="nucleotide sequence ID" value="NZ_JACHMB010000001.1"/>
</dbReference>
<dbReference type="EMBL" id="JACHMB010000001">
    <property type="protein sequence ID" value="MBB5782652.1"/>
    <property type="molecule type" value="Genomic_DNA"/>
</dbReference>
<sequence length="79" mass="7981">MLGPVEARLPDGDPVAVGGPQVRSLLAMPALEAHLAILRAEPAATPRAGGCRPSSPASSEGRGNCASSRRCSPAHGWSP</sequence>
<comment type="caution">
    <text evidence="2">The sequence shown here is derived from an EMBL/GenBank/DDBJ whole genome shotgun (WGS) entry which is preliminary data.</text>
</comment>
<protein>
    <submittedName>
        <fullName evidence="2">Uncharacterized protein</fullName>
    </submittedName>
</protein>
<proteinExistence type="predicted"/>
<gene>
    <name evidence="2" type="ORF">HD596_009408</name>
</gene>
<feature type="region of interest" description="Disordered" evidence="1">
    <location>
        <begin position="43"/>
        <end position="79"/>
    </location>
</feature>
<evidence type="ECO:0000313" key="2">
    <source>
        <dbReference type="EMBL" id="MBB5782652.1"/>
    </source>
</evidence>
<organism evidence="2 3">
    <name type="scientific">Nonomuraea jabiensis</name>
    <dbReference type="NCBI Taxonomy" id="882448"/>
    <lineage>
        <taxon>Bacteria</taxon>
        <taxon>Bacillati</taxon>
        <taxon>Actinomycetota</taxon>
        <taxon>Actinomycetes</taxon>
        <taxon>Streptosporangiales</taxon>
        <taxon>Streptosporangiaceae</taxon>
        <taxon>Nonomuraea</taxon>
    </lineage>
</organism>
<reference evidence="2 3" key="1">
    <citation type="submission" date="2020-08" db="EMBL/GenBank/DDBJ databases">
        <title>Sequencing the genomes of 1000 actinobacteria strains.</title>
        <authorList>
            <person name="Klenk H.-P."/>
        </authorList>
    </citation>
    <scope>NUCLEOTIDE SEQUENCE [LARGE SCALE GENOMIC DNA]</scope>
    <source>
        <strain evidence="2 3">DSM 45507</strain>
    </source>
</reference>
<name>A0A7W9LG81_9ACTN</name>
<accession>A0A7W9LG81</accession>
<keyword evidence="3" id="KW-1185">Reference proteome</keyword>